<dbReference type="PROSITE" id="PS51760">
    <property type="entry name" value="GH10_2"/>
    <property type="match status" value="1"/>
</dbReference>
<dbReference type="Gene3D" id="3.20.20.80">
    <property type="entry name" value="Glycosidases"/>
    <property type="match status" value="1"/>
</dbReference>
<proteinExistence type="inferred from homology"/>
<evidence type="ECO:0000256" key="3">
    <source>
        <dbReference type="ARBA" id="ARBA00023277"/>
    </source>
</evidence>
<keyword evidence="4" id="KW-0624">Polysaccharide degradation</keyword>
<feature type="domain" description="GH10" evidence="5">
    <location>
        <begin position="145"/>
        <end position="443"/>
    </location>
</feature>
<dbReference type="Proteomes" id="UP001141552">
    <property type="component" value="Unassembled WGS sequence"/>
</dbReference>
<dbReference type="PANTHER" id="PTHR31490">
    <property type="entry name" value="GLYCOSYL HYDROLASE"/>
    <property type="match status" value="1"/>
</dbReference>
<reference evidence="6" key="1">
    <citation type="submission" date="2022-02" db="EMBL/GenBank/DDBJ databases">
        <authorList>
            <person name="Henning P.M."/>
            <person name="McCubbin A.G."/>
            <person name="Shore J.S."/>
        </authorList>
    </citation>
    <scope>NUCLEOTIDE SEQUENCE</scope>
    <source>
        <strain evidence="6">F60SS</strain>
        <tissue evidence="6">Leaves</tissue>
    </source>
</reference>
<evidence type="ECO:0000313" key="7">
    <source>
        <dbReference type="Proteomes" id="UP001141552"/>
    </source>
</evidence>
<sequence>MWAIYSCFLCLEKPHKPHHGGGLIFNPEFKHDIEGWTLFGHGAMKEGRSQDGNRTAEGKLIRGGMAIAKHGCWSLLKGGMVARFSGPVEILFECKNTKVDTWVDNVSLQQFTHEEWRSHQQKSLNKVRKTDMRFNVTCNNNTPLKGANVTIKQITSSFPFGCGINHHILTSEAYQNWFASRFKFATFTNEMKWYSTERAEDKENYTISDSMLRFAKENGIAVRGHNIFWDNPKQQPSWVKSLSRRALQKAAAKRINSVVKRYSGKLIAWDVMNENLHFRFYEEKLGENASAEYYAEAYQLDPRTRMFMNEYNTIENTRDVNATAVNYVKKLEQILSYPGNKGMLAGIGVQGHFGPGHPNLVYMRSALDILGSTGLPIWLTEVDVERGPNQELFFEEILREGYSHPAVEGIIIFAGPEAAGFNVTTLAATDFKNTPAGDVVDKLMQNWKTGTKEITTDTKGFAEVSLFHGDYNVIVTVPKTNDTTTVGFTVTGDNKGAGPEVFDIHMASC</sequence>
<reference evidence="6" key="2">
    <citation type="journal article" date="2023" name="Plants (Basel)">
        <title>Annotation of the Turnera subulata (Passifloraceae) Draft Genome Reveals the S-Locus Evolved after the Divergence of Turneroideae from Passifloroideae in a Stepwise Manner.</title>
        <authorList>
            <person name="Henning P.M."/>
            <person name="Roalson E.H."/>
            <person name="Mir W."/>
            <person name="McCubbin A.G."/>
            <person name="Shore J.S."/>
        </authorList>
    </citation>
    <scope>NUCLEOTIDE SEQUENCE</scope>
    <source>
        <strain evidence="6">F60SS</strain>
    </source>
</reference>
<evidence type="ECO:0000256" key="2">
    <source>
        <dbReference type="ARBA" id="ARBA00022801"/>
    </source>
</evidence>
<dbReference type="InterPro" id="IPR001000">
    <property type="entry name" value="GH10_dom"/>
</dbReference>
<dbReference type="InterPro" id="IPR044846">
    <property type="entry name" value="GH10"/>
</dbReference>
<protein>
    <recommendedName>
        <fullName evidence="5">GH10 domain-containing protein</fullName>
    </recommendedName>
</protein>
<dbReference type="GO" id="GO:0031176">
    <property type="term" value="F:endo-1,4-beta-xylanase activity"/>
    <property type="evidence" value="ECO:0007669"/>
    <property type="project" value="UniProtKB-ARBA"/>
</dbReference>
<dbReference type="GO" id="GO:0000272">
    <property type="term" value="P:polysaccharide catabolic process"/>
    <property type="evidence" value="ECO:0007669"/>
    <property type="project" value="UniProtKB-KW"/>
</dbReference>
<comment type="similarity">
    <text evidence="1">Belongs to the glycosyl hydrolase 10 (cellulase F) family.</text>
</comment>
<keyword evidence="2" id="KW-0378">Hydrolase</keyword>
<evidence type="ECO:0000256" key="1">
    <source>
        <dbReference type="ARBA" id="ARBA00007495"/>
    </source>
</evidence>
<dbReference type="SUPFAM" id="SSF51445">
    <property type="entry name" value="(Trans)glycosidases"/>
    <property type="match status" value="1"/>
</dbReference>
<keyword evidence="3" id="KW-0119">Carbohydrate metabolism</keyword>
<comment type="caution">
    <text evidence="6">The sequence shown here is derived from an EMBL/GenBank/DDBJ whole genome shotgun (WGS) entry which is preliminary data.</text>
</comment>
<evidence type="ECO:0000313" key="6">
    <source>
        <dbReference type="EMBL" id="KAJ4831564.1"/>
    </source>
</evidence>
<accession>A0A9Q0FIW2</accession>
<organism evidence="6 7">
    <name type="scientific">Turnera subulata</name>
    <dbReference type="NCBI Taxonomy" id="218843"/>
    <lineage>
        <taxon>Eukaryota</taxon>
        <taxon>Viridiplantae</taxon>
        <taxon>Streptophyta</taxon>
        <taxon>Embryophyta</taxon>
        <taxon>Tracheophyta</taxon>
        <taxon>Spermatophyta</taxon>
        <taxon>Magnoliopsida</taxon>
        <taxon>eudicotyledons</taxon>
        <taxon>Gunneridae</taxon>
        <taxon>Pentapetalae</taxon>
        <taxon>rosids</taxon>
        <taxon>fabids</taxon>
        <taxon>Malpighiales</taxon>
        <taxon>Passifloraceae</taxon>
        <taxon>Turnera</taxon>
    </lineage>
</organism>
<dbReference type="SMART" id="SM00633">
    <property type="entry name" value="Glyco_10"/>
    <property type="match status" value="1"/>
</dbReference>
<name>A0A9Q0FIW2_9ROSI</name>
<gene>
    <name evidence="6" type="ORF">Tsubulata_029497</name>
</gene>
<evidence type="ECO:0000259" key="5">
    <source>
        <dbReference type="PROSITE" id="PS51760"/>
    </source>
</evidence>
<dbReference type="PANTHER" id="PTHR31490:SF91">
    <property type="entry name" value="HYDROLYZING O-GLYCOSYL COMPOUNDS, PUTATIVE-RELATED"/>
    <property type="match status" value="1"/>
</dbReference>
<evidence type="ECO:0000256" key="4">
    <source>
        <dbReference type="ARBA" id="ARBA00023326"/>
    </source>
</evidence>
<dbReference type="EMBL" id="JAKUCV010005335">
    <property type="protein sequence ID" value="KAJ4831564.1"/>
    <property type="molecule type" value="Genomic_DNA"/>
</dbReference>
<keyword evidence="7" id="KW-1185">Reference proteome</keyword>
<dbReference type="OrthoDB" id="3055998at2759"/>
<dbReference type="AlphaFoldDB" id="A0A9Q0FIW2"/>
<dbReference type="InterPro" id="IPR017853">
    <property type="entry name" value="GH"/>
</dbReference>
<dbReference type="Pfam" id="PF00331">
    <property type="entry name" value="Glyco_hydro_10"/>
    <property type="match status" value="1"/>
</dbReference>